<protein>
    <recommendedName>
        <fullName evidence="3">Recombinase zinc beta ribbon domain-containing protein</fullName>
    </recommendedName>
</protein>
<organism evidence="1 2">
    <name type="scientific">Phytohabitans aurantiacus</name>
    <dbReference type="NCBI Taxonomy" id="3016789"/>
    <lineage>
        <taxon>Bacteria</taxon>
        <taxon>Bacillati</taxon>
        <taxon>Actinomycetota</taxon>
        <taxon>Actinomycetes</taxon>
        <taxon>Micromonosporales</taxon>
        <taxon>Micromonosporaceae</taxon>
    </lineage>
</organism>
<dbReference type="EMBL" id="BSDI01000029">
    <property type="protein sequence ID" value="GLH99866.1"/>
    <property type="molecule type" value="Genomic_DNA"/>
</dbReference>
<evidence type="ECO:0008006" key="3">
    <source>
        <dbReference type="Google" id="ProtNLM"/>
    </source>
</evidence>
<name>A0ABQ5QZ87_9ACTN</name>
<evidence type="ECO:0000313" key="2">
    <source>
        <dbReference type="Proteomes" id="UP001144280"/>
    </source>
</evidence>
<sequence>MVLTASTEQLRAEYPLCGLLVCASCDLPLSPLASADGERCYQSPCGCRLRPVDASTVERVTYEALARRGLVRRQDIPRSGWATLFVRAVAAVRVGAVPDELMFAWQT</sequence>
<dbReference type="RefSeq" id="WP_281899816.1">
    <property type="nucleotide sequence ID" value="NZ_BSDI01000029.1"/>
</dbReference>
<comment type="caution">
    <text evidence="1">The sequence shown here is derived from an EMBL/GenBank/DDBJ whole genome shotgun (WGS) entry which is preliminary data.</text>
</comment>
<proteinExistence type="predicted"/>
<gene>
    <name evidence="1" type="ORF">Pa4123_51430</name>
</gene>
<dbReference type="Proteomes" id="UP001144280">
    <property type="component" value="Unassembled WGS sequence"/>
</dbReference>
<accession>A0ABQ5QZ87</accession>
<reference evidence="1" key="1">
    <citation type="submission" date="2022-12" db="EMBL/GenBank/DDBJ databases">
        <title>New Phytohabitans aurantiacus sp. RD004123 nov., an actinomycete isolated from soil.</title>
        <authorList>
            <person name="Triningsih D.W."/>
            <person name="Harunari E."/>
            <person name="Igarashi Y."/>
        </authorList>
    </citation>
    <scope>NUCLEOTIDE SEQUENCE</scope>
    <source>
        <strain evidence="1">RD004123</strain>
    </source>
</reference>
<evidence type="ECO:0000313" key="1">
    <source>
        <dbReference type="EMBL" id="GLH99866.1"/>
    </source>
</evidence>
<keyword evidence="2" id="KW-1185">Reference proteome</keyword>